<evidence type="ECO:0000256" key="4">
    <source>
        <dbReference type="ARBA" id="ARBA00009759"/>
    </source>
</evidence>
<reference evidence="11 12" key="1">
    <citation type="journal article" date="2016" name="PLoS ONE">
        <title>Sequence Assembly of Yarrowia lipolytica Strain W29/CLIB89 Shows Transposable Element Diversity.</title>
        <authorList>
            <person name="Magnan C."/>
            <person name="Yu J."/>
            <person name="Chang I."/>
            <person name="Jahn E."/>
            <person name="Kanomata Y."/>
            <person name="Wu J."/>
            <person name="Zeller M."/>
            <person name="Oakes M."/>
            <person name="Baldi P."/>
            <person name="Sandmeyer S."/>
        </authorList>
    </citation>
    <scope>NUCLEOTIDE SEQUENCE [LARGE SCALE GENOMIC DNA]</scope>
    <source>
        <strain evidence="12">CLIB89(W29)</strain>
    </source>
</reference>
<dbReference type="PANTHER" id="PTHR20854">
    <property type="entry name" value="INOSITOL MONOPHOSPHATASE"/>
    <property type="match status" value="1"/>
</dbReference>
<evidence type="ECO:0000256" key="8">
    <source>
        <dbReference type="ARBA" id="ARBA00022842"/>
    </source>
</evidence>
<dbReference type="InterPro" id="IPR033942">
    <property type="entry name" value="IMPase"/>
</dbReference>
<dbReference type="KEGG" id="yli:2910637"/>
<dbReference type="VEuPathDB" id="FungiDB:YALI0_D04378g"/>
<evidence type="ECO:0000256" key="3">
    <source>
        <dbReference type="ARBA" id="ARBA00005152"/>
    </source>
</evidence>
<dbReference type="PRINTS" id="PR00377">
    <property type="entry name" value="IMPHPHTASES"/>
</dbReference>
<protein>
    <recommendedName>
        <fullName evidence="10">Inositol-1-monophosphatase</fullName>
        <ecNumber evidence="10">3.1.3.25</ecNumber>
    </recommendedName>
</protein>
<dbReference type="EC" id="3.1.3.25" evidence="10"/>
<dbReference type="AlphaFoldDB" id="A0A1H6Q7H8"/>
<comment type="pathway">
    <text evidence="3 10">Polyol metabolism; myo-inositol biosynthesis; myo-inositol from D-glucose 6-phosphate: step 2/2.</text>
</comment>
<feature type="binding site" evidence="9">
    <location>
        <position position="70"/>
    </location>
    <ligand>
        <name>Mg(2+)</name>
        <dbReference type="ChEBI" id="CHEBI:18420"/>
        <label>1</label>
        <note>catalytic</note>
    </ligand>
</feature>
<dbReference type="GO" id="GO:0046872">
    <property type="term" value="F:metal ion binding"/>
    <property type="evidence" value="ECO:0007669"/>
    <property type="project" value="UniProtKB-KW"/>
</dbReference>
<dbReference type="Gene3D" id="3.40.190.80">
    <property type="match status" value="1"/>
</dbReference>
<evidence type="ECO:0000256" key="1">
    <source>
        <dbReference type="ARBA" id="ARBA00001033"/>
    </source>
</evidence>
<keyword evidence="6 9" id="KW-0479">Metal-binding</keyword>
<evidence type="ECO:0000256" key="9">
    <source>
        <dbReference type="PIRSR" id="PIRSR600760-2"/>
    </source>
</evidence>
<evidence type="ECO:0000256" key="2">
    <source>
        <dbReference type="ARBA" id="ARBA00001946"/>
    </source>
</evidence>
<organism evidence="11 12">
    <name type="scientific">Yarrowia lipolytica</name>
    <name type="common">Candida lipolytica</name>
    <dbReference type="NCBI Taxonomy" id="4952"/>
    <lineage>
        <taxon>Eukaryota</taxon>
        <taxon>Fungi</taxon>
        <taxon>Dikarya</taxon>
        <taxon>Ascomycota</taxon>
        <taxon>Saccharomycotina</taxon>
        <taxon>Dipodascomycetes</taxon>
        <taxon>Dipodascales</taxon>
        <taxon>Dipodascales incertae sedis</taxon>
        <taxon>Yarrowia</taxon>
    </lineage>
</organism>
<dbReference type="InterPro" id="IPR020550">
    <property type="entry name" value="Inositol_monophosphatase_CS"/>
</dbReference>
<dbReference type="UniPathway" id="UPA00823">
    <property type="reaction ID" value="UER00788"/>
</dbReference>
<dbReference type="GO" id="GO:0007165">
    <property type="term" value="P:signal transduction"/>
    <property type="evidence" value="ECO:0007669"/>
    <property type="project" value="TreeGrafter"/>
</dbReference>
<comment type="similarity">
    <text evidence="4 10">Belongs to the inositol monophosphatase superfamily.</text>
</comment>
<evidence type="ECO:0000256" key="5">
    <source>
        <dbReference type="ARBA" id="ARBA00022671"/>
    </source>
</evidence>
<dbReference type="InterPro" id="IPR000760">
    <property type="entry name" value="Inositol_monophosphatase-like"/>
</dbReference>
<name>A0A1H6Q7H8_YARLL</name>
<evidence type="ECO:0000313" key="11">
    <source>
        <dbReference type="EMBL" id="AOW03568.1"/>
    </source>
</evidence>
<feature type="binding site" evidence="9">
    <location>
        <position position="90"/>
    </location>
    <ligand>
        <name>Mg(2+)</name>
        <dbReference type="ChEBI" id="CHEBI:18420"/>
        <label>2</label>
    </ligand>
</feature>
<dbReference type="GO" id="GO:0006021">
    <property type="term" value="P:inositol biosynthetic process"/>
    <property type="evidence" value="ECO:0007669"/>
    <property type="project" value="UniProtKB-UniPathway"/>
</dbReference>
<feature type="binding site" evidence="9">
    <location>
        <position position="92"/>
    </location>
    <ligand>
        <name>Mg(2+)</name>
        <dbReference type="ChEBI" id="CHEBI:18420"/>
        <label>1</label>
        <note>catalytic</note>
    </ligand>
</feature>
<evidence type="ECO:0000256" key="6">
    <source>
        <dbReference type="ARBA" id="ARBA00022723"/>
    </source>
</evidence>
<keyword evidence="7 10" id="KW-0378">Hydrolase</keyword>
<evidence type="ECO:0000313" key="12">
    <source>
        <dbReference type="Proteomes" id="UP000182444"/>
    </source>
</evidence>
<dbReference type="RefSeq" id="XP_502402.2">
    <property type="nucleotide sequence ID" value="XM_502402.4"/>
</dbReference>
<dbReference type="GO" id="GO:0008934">
    <property type="term" value="F:inositol monophosphate 1-phosphatase activity"/>
    <property type="evidence" value="ECO:0007669"/>
    <property type="project" value="InterPro"/>
</dbReference>
<dbReference type="GO" id="GO:0071545">
    <property type="term" value="P:inositol phosphate catabolic process"/>
    <property type="evidence" value="ECO:0007669"/>
    <property type="project" value="UniProtKB-ARBA"/>
</dbReference>
<dbReference type="FunFam" id="3.30.540.10:FF:000013">
    <property type="entry name" value="Inositol-1-monophosphatase"/>
    <property type="match status" value="1"/>
</dbReference>
<dbReference type="FunFam" id="3.40.190.80:FF:000012">
    <property type="entry name" value="Inositol-1-monophosphatase"/>
    <property type="match status" value="1"/>
</dbReference>
<dbReference type="Pfam" id="PF00459">
    <property type="entry name" value="Inositol_P"/>
    <property type="match status" value="1"/>
</dbReference>
<gene>
    <name evidence="11" type="ORF">YALI1_D05440g</name>
</gene>
<dbReference type="EMBL" id="CP017556">
    <property type="protein sequence ID" value="AOW03568.1"/>
    <property type="molecule type" value="Genomic_DNA"/>
</dbReference>
<feature type="binding site" evidence="9">
    <location>
        <position position="237"/>
    </location>
    <ligand>
        <name>Mg(2+)</name>
        <dbReference type="ChEBI" id="CHEBI:18420"/>
        <label>1</label>
        <note>catalytic</note>
    </ligand>
</feature>
<sequence>MSNADLTHIESVLTDVALKAGAIIKEKTGTAVFEDKKNAVDLVTETDKAVEDMIREKLSTAFPDFKFMGEESFSGGDNAALSDAPTFIVDPIDGTTNFIHGFPYACTSLGLSIDKEPVVGVIYNPFLDHLYTGVKDKGSYLITNAATDSPIKAALPLKKPAQKLTLQSSIIGIEWGSDRVGNNFDTKCATFRNLSGGHDGAGFCHGFRSLGSAAMNFSAVAAGYLDAYWEGGCWAWDVCAGWVILKEAGGFVAGGNKGVWNPPVDSRKYLAVRSAPEAEQKAFVEEFWGQIDGSLEYDP</sequence>
<dbReference type="eggNOG" id="KOG2951">
    <property type="taxonomic scope" value="Eukaryota"/>
</dbReference>
<comment type="cofactor">
    <cofactor evidence="2 9 10">
        <name>Mg(2+)</name>
        <dbReference type="ChEBI" id="CHEBI:18420"/>
    </cofactor>
</comment>
<dbReference type="OMA" id="ERGLHPW"/>
<dbReference type="SUPFAM" id="SSF56655">
    <property type="entry name" value="Carbohydrate phosphatase"/>
    <property type="match status" value="1"/>
</dbReference>
<dbReference type="VEuPathDB" id="FungiDB:YALI1_D05440g"/>
<evidence type="ECO:0000256" key="7">
    <source>
        <dbReference type="ARBA" id="ARBA00022801"/>
    </source>
</evidence>
<accession>A0A1H6Q7H8</accession>
<dbReference type="GeneID" id="2910637"/>
<evidence type="ECO:0000256" key="10">
    <source>
        <dbReference type="RuleBase" id="RU364068"/>
    </source>
</evidence>
<dbReference type="OrthoDB" id="10254945at2759"/>
<dbReference type="PROSITE" id="PS00629">
    <property type="entry name" value="IMP_1"/>
    <property type="match status" value="1"/>
</dbReference>
<comment type="catalytic activity">
    <reaction evidence="1 10">
        <text>a myo-inositol phosphate + H2O = myo-inositol + phosphate</text>
        <dbReference type="Rhea" id="RHEA:24056"/>
        <dbReference type="ChEBI" id="CHEBI:15377"/>
        <dbReference type="ChEBI" id="CHEBI:17268"/>
        <dbReference type="ChEBI" id="CHEBI:43474"/>
        <dbReference type="ChEBI" id="CHEBI:84139"/>
        <dbReference type="EC" id="3.1.3.25"/>
    </reaction>
</comment>
<dbReference type="InterPro" id="IPR020583">
    <property type="entry name" value="Inositol_monoP_metal-BS"/>
</dbReference>
<dbReference type="Proteomes" id="UP000182444">
    <property type="component" value="Chromosome 1D"/>
</dbReference>
<keyword evidence="5" id="KW-0452">Lithium</keyword>
<dbReference type="PANTHER" id="PTHR20854:SF4">
    <property type="entry name" value="INOSITOL-1-MONOPHOSPHATASE-RELATED"/>
    <property type="match status" value="1"/>
</dbReference>
<dbReference type="Gene3D" id="3.30.540.10">
    <property type="entry name" value="Fructose-1,6-Bisphosphatase, subunit A, domain 1"/>
    <property type="match status" value="1"/>
</dbReference>
<proteinExistence type="inferred from homology"/>
<dbReference type="GO" id="GO:0046854">
    <property type="term" value="P:phosphatidylinositol phosphate biosynthetic process"/>
    <property type="evidence" value="ECO:0007669"/>
    <property type="project" value="InterPro"/>
</dbReference>
<feature type="binding site" evidence="9">
    <location>
        <position position="93"/>
    </location>
    <ligand>
        <name>Mg(2+)</name>
        <dbReference type="ChEBI" id="CHEBI:18420"/>
        <label>2</label>
    </ligand>
</feature>
<keyword evidence="8 9" id="KW-0460">Magnesium</keyword>
<dbReference type="CDD" id="cd01639">
    <property type="entry name" value="IMPase"/>
    <property type="match status" value="1"/>
</dbReference>
<dbReference type="PROSITE" id="PS00630">
    <property type="entry name" value="IMP_2"/>
    <property type="match status" value="1"/>
</dbReference>